<dbReference type="SUPFAM" id="SSF51261">
    <property type="entry name" value="Duplicated hybrid motif"/>
    <property type="match status" value="1"/>
</dbReference>
<dbReference type="InterPro" id="IPR016047">
    <property type="entry name" value="M23ase_b-sheet_dom"/>
</dbReference>
<dbReference type="eggNOG" id="COG0739">
    <property type="taxonomic scope" value="Bacteria"/>
</dbReference>
<dbReference type="InterPro" id="IPR011055">
    <property type="entry name" value="Dup_hybrid_motif"/>
</dbReference>
<dbReference type="Gene3D" id="2.70.70.10">
    <property type="entry name" value="Glucose Permease (Domain IIA)"/>
    <property type="match status" value="1"/>
</dbReference>
<dbReference type="GO" id="GO:0004222">
    <property type="term" value="F:metalloendopeptidase activity"/>
    <property type="evidence" value="ECO:0007669"/>
    <property type="project" value="TreeGrafter"/>
</dbReference>
<dbReference type="PANTHER" id="PTHR21666">
    <property type="entry name" value="PEPTIDASE-RELATED"/>
    <property type="match status" value="1"/>
</dbReference>
<sequence>MLIVGFLVLLPAVFIITLWKASFKSKLEWLLEALMVTVFVFFIFQSGNWSWVGYYFRFLLLAFLILALAISWKKVCALPFRIKYTIYKKFSLGFNTLLIIVFGVFNVFAITSYTTDEAAIELSFPLKDGTYYIGHGGNHVQMNYHQAYLPQQYALDILKVNKLGFRAKGLYPKELEKYQIYEDDLYSPCNGKVVEAQNELPDFIPPEADPENATGNYVALSCENTDAIIYLAHMQKGSVAVTQDATVTVGQKLGKVGNSGNTSEPHLHIHAEKDGVGIPIQFNERFLVRNSLVR</sequence>
<keyword evidence="1" id="KW-1133">Transmembrane helix</keyword>
<comment type="caution">
    <text evidence="3">The sequence shown here is derived from an EMBL/GenBank/DDBJ whole genome shotgun (WGS) entry which is preliminary data.</text>
</comment>
<dbReference type="RefSeq" id="WP_009766636.1">
    <property type="nucleotide sequence ID" value="NZ_GL982997.1"/>
</dbReference>
<dbReference type="PANTHER" id="PTHR21666:SF285">
    <property type="entry name" value="M23 FAMILY METALLOPEPTIDASE"/>
    <property type="match status" value="1"/>
</dbReference>
<feature type="domain" description="M23ase beta-sheet core" evidence="2">
    <location>
        <begin position="184"/>
        <end position="275"/>
    </location>
</feature>
<evidence type="ECO:0000313" key="3">
    <source>
        <dbReference type="EMBL" id="EGQ26231.1"/>
    </source>
</evidence>
<dbReference type="InterPro" id="IPR050570">
    <property type="entry name" value="Cell_wall_metabolism_enzyme"/>
</dbReference>
<dbReference type="CDD" id="cd12797">
    <property type="entry name" value="M23_peptidase"/>
    <property type="match status" value="1"/>
</dbReference>
<keyword evidence="1" id="KW-0812">Transmembrane</keyword>
<dbReference type="AlphaFoldDB" id="F9DSI9"/>
<dbReference type="EMBL" id="AFPZ01000048">
    <property type="protein sequence ID" value="EGQ26231.1"/>
    <property type="molecule type" value="Genomic_DNA"/>
</dbReference>
<feature type="transmembrane region" description="Helical" evidence="1">
    <location>
        <begin position="54"/>
        <end position="72"/>
    </location>
</feature>
<dbReference type="Pfam" id="PF01551">
    <property type="entry name" value="Peptidase_M23"/>
    <property type="match status" value="1"/>
</dbReference>
<keyword evidence="1" id="KW-0472">Membrane</keyword>
<dbReference type="HOGENOM" id="CLU_074787_0_0_9"/>
<reference evidence="3 4" key="1">
    <citation type="submission" date="2011-04" db="EMBL/GenBank/DDBJ databases">
        <authorList>
            <person name="Muzny D."/>
            <person name="Qin X."/>
            <person name="Deng J."/>
            <person name="Jiang H."/>
            <person name="Liu Y."/>
            <person name="Qu J."/>
            <person name="Song X.-Z."/>
            <person name="Zhang L."/>
            <person name="Thornton R."/>
            <person name="Coyle M."/>
            <person name="Francisco L."/>
            <person name="Jackson L."/>
            <person name="Javaid M."/>
            <person name="Korchina V."/>
            <person name="Kovar C."/>
            <person name="Mata R."/>
            <person name="Mathew T."/>
            <person name="Ngo R."/>
            <person name="Nguyen L."/>
            <person name="Nguyen N."/>
            <person name="Okwuonu G."/>
            <person name="Ongeri F."/>
            <person name="Pham C."/>
            <person name="Simmons D."/>
            <person name="Wilczek-Boney K."/>
            <person name="Hale W."/>
            <person name="Jakkamsetti A."/>
            <person name="Pham P."/>
            <person name="Ruth R."/>
            <person name="San Lucas F."/>
            <person name="Warren J."/>
            <person name="Zhang J."/>
            <person name="Zhao Z."/>
            <person name="Zhou C."/>
            <person name="Zhu D."/>
            <person name="Lee S."/>
            <person name="Bess C."/>
            <person name="Blankenburg K."/>
            <person name="Forbes L."/>
            <person name="Fu Q."/>
            <person name="Gubbala S."/>
            <person name="Hirani K."/>
            <person name="Jayaseelan J.C."/>
            <person name="Lara F."/>
            <person name="Munidasa M."/>
            <person name="Palculict T."/>
            <person name="Patil S."/>
            <person name="Pu L.-L."/>
            <person name="Saada N."/>
            <person name="Tang L."/>
            <person name="Weissenberger G."/>
            <person name="Zhu Y."/>
            <person name="Hemphill L."/>
            <person name="Shang Y."/>
            <person name="Youmans B."/>
            <person name="Ayvaz T."/>
            <person name="Ross M."/>
            <person name="Santibanez J."/>
            <person name="Aqrawi P."/>
            <person name="Gross S."/>
            <person name="Joshi V."/>
            <person name="Fowler G."/>
            <person name="Nazareth L."/>
            <person name="Reid J."/>
            <person name="Worley K."/>
            <person name="Petrosino J."/>
            <person name="Highlander S."/>
            <person name="Gibbs R."/>
        </authorList>
    </citation>
    <scope>NUCLEOTIDE SEQUENCE [LARGE SCALE GENOMIC DNA]</scope>
    <source>
        <strain evidence="3 4">2681</strain>
    </source>
</reference>
<dbReference type="OrthoDB" id="9809488at2"/>
<evidence type="ECO:0000313" key="4">
    <source>
        <dbReference type="Proteomes" id="UP000005316"/>
    </source>
</evidence>
<organism evidence="3 4">
    <name type="scientific">Sporosarcina newyorkensis 2681</name>
    <dbReference type="NCBI Taxonomy" id="1027292"/>
    <lineage>
        <taxon>Bacteria</taxon>
        <taxon>Bacillati</taxon>
        <taxon>Bacillota</taxon>
        <taxon>Bacilli</taxon>
        <taxon>Bacillales</taxon>
        <taxon>Caryophanaceae</taxon>
        <taxon>Sporosarcina</taxon>
    </lineage>
</organism>
<gene>
    <name evidence="3" type="ORF">HMPREF9372_1769</name>
</gene>
<evidence type="ECO:0000256" key="1">
    <source>
        <dbReference type="SAM" id="Phobius"/>
    </source>
</evidence>
<feature type="transmembrane region" description="Helical" evidence="1">
    <location>
        <begin position="29"/>
        <end position="48"/>
    </location>
</feature>
<evidence type="ECO:0000259" key="2">
    <source>
        <dbReference type="Pfam" id="PF01551"/>
    </source>
</evidence>
<proteinExistence type="predicted"/>
<accession>F9DSI9</accession>
<protein>
    <submittedName>
        <fullName evidence="3">Cell wall endopeptidase, family M23/M37</fullName>
    </submittedName>
</protein>
<name>F9DSI9_9BACL</name>
<feature type="transmembrane region" description="Helical" evidence="1">
    <location>
        <begin position="92"/>
        <end position="113"/>
    </location>
</feature>
<feature type="transmembrane region" description="Helical" evidence="1">
    <location>
        <begin position="6"/>
        <end position="22"/>
    </location>
</feature>
<dbReference type="Proteomes" id="UP000005316">
    <property type="component" value="Unassembled WGS sequence"/>
</dbReference>